<keyword evidence="1 3" id="KW-0597">Phosphoprotein</keyword>
<evidence type="ECO:0000256" key="1">
    <source>
        <dbReference type="ARBA" id="ARBA00022553"/>
    </source>
</evidence>
<comment type="caution">
    <text evidence="5">The sequence shown here is derived from an EMBL/GenBank/DDBJ whole genome shotgun (WGS) entry which is preliminary data.</text>
</comment>
<dbReference type="Proteomes" id="UP000777784">
    <property type="component" value="Unassembled WGS sequence"/>
</dbReference>
<sequence length="148" mass="16756">MIETKKGKYILVAEDDPTNQYVFRKILERAGYDVEIAEHGQKALEACKARRPDLILMDMMMPILNGYETVAIMVQDPNLDDIPILALTANAMRGDEIKTREAGCDDHIAKPVQMKEFLDKIESWLKRDPKTWMPARIAGREPPLSATG</sequence>
<dbReference type="SUPFAM" id="SSF52172">
    <property type="entry name" value="CheY-like"/>
    <property type="match status" value="1"/>
</dbReference>
<dbReference type="Gene3D" id="3.40.50.2300">
    <property type="match status" value="1"/>
</dbReference>
<evidence type="ECO:0000313" key="6">
    <source>
        <dbReference type="Proteomes" id="UP000777784"/>
    </source>
</evidence>
<evidence type="ECO:0000259" key="4">
    <source>
        <dbReference type="PROSITE" id="PS50110"/>
    </source>
</evidence>
<dbReference type="InterPro" id="IPR011006">
    <property type="entry name" value="CheY-like_superfamily"/>
</dbReference>
<dbReference type="PROSITE" id="PS50110">
    <property type="entry name" value="RESPONSE_REGULATORY"/>
    <property type="match status" value="1"/>
</dbReference>
<reference evidence="5" key="1">
    <citation type="submission" date="2021-05" db="EMBL/GenBank/DDBJ databases">
        <title>Energy efficiency and biological interactions define the core microbiome of deep oligotrophic groundwater.</title>
        <authorList>
            <person name="Mehrshad M."/>
            <person name="Lopez-Fernandez M."/>
            <person name="Bell E."/>
            <person name="Bernier-Latmani R."/>
            <person name="Bertilsson S."/>
            <person name="Dopson M."/>
        </authorList>
    </citation>
    <scope>NUCLEOTIDE SEQUENCE</scope>
    <source>
        <strain evidence="5">Modern_marine.mb.64</strain>
    </source>
</reference>
<dbReference type="AlphaFoldDB" id="A0A948W8J9"/>
<feature type="modified residue" description="4-aspartylphosphate" evidence="3">
    <location>
        <position position="58"/>
    </location>
</feature>
<dbReference type="EMBL" id="JAHJDP010000119">
    <property type="protein sequence ID" value="MBU2693415.1"/>
    <property type="molecule type" value="Genomic_DNA"/>
</dbReference>
<gene>
    <name evidence="5" type="ORF">KJ970_21060</name>
</gene>
<keyword evidence="2" id="KW-0902">Two-component regulatory system</keyword>
<dbReference type="Pfam" id="PF00072">
    <property type="entry name" value="Response_reg"/>
    <property type="match status" value="1"/>
</dbReference>
<dbReference type="SMART" id="SM00448">
    <property type="entry name" value="REC"/>
    <property type="match status" value="1"/>
</dbReference>
<evidence type="ECO:0000256" key="3">
    <source>
        <dbReference type="PROSITE-ProRule" id="PRU00169"/>
    </source>
</evidence>
<proteinExistence type="predicted"/>
<dbReference type="GO" id="GO:0000160">
    <property type="term" value="P:phosphorelay signal transduction system"/>
    <property type="evidence" value="ECO:0007669"/>
    <property type="project" value="UniProtKB-KW"/>
</dbReference>
<organism evidence="5 6">
    <name type="scientific">Eiseniibacteriota bacterium</name>
    <dbReference type="NCBI Taxonomy" id="2212470"/>
    <lineage>
        <taxon>Bacteria</taxon>
        <taxon>Candidatus Eiseniibacteriota</taxon>
    </lineage>
</organism>
<name>A0A948W8J9_UNCEI</name>
<feature type="domain" description="Response regulatory" evidence="4">
    <location>
        <begin position="9"/>
        <end position="125"/>
    </location>
</feature>
<protein>
    <submittedName>
        <fullName evidence="5">Response regulator</fullName>
    </submittedName>
</protein>
<dbReference type="PANTHER" id="PTHR45339:SF1">
    <property type="entry name" value="HYBRID SIGNAL TRANSDUCTION HISTIDINE KINASE J"/>
    <property type="match status" value="1"/>
</dbReference>
<evidence type="ECO:0000256" key="2">
    <source>
        <dbReference type="ARBA" id="ARBA00023012"/>
    </source>
</evidence>
<evidence type="ECO:0000313" key="5">
    <source>
        <dbReference type="EMBL" id="MBU2693415.1"/>
    </source>
</evidence>
<dbReference type="PANTHER" id="PTHR45339">
    <property type="entry name" value="HYBRID SIGNAL TRANSDUCTION HISTIDINE KINASE J"/>
    <property type="match status" value="1"/>
</dbReference>
<dbReference type="InterPro" id="IPR001789">
    <property type="entry name" value="Sig_transdc_resp-reg_receiver"/>
</dbReference>
<accession>A0A948W8J9</accession>